<gene>
    <name evidence="6" type="ORF">GCM10011320_04970</name>
</gene>
<evidence type="ECO:0000313" key="7">
    <source>
        <dbReference type="Proteomes" id="UP000661507"/>
    </source>
</evidence>
<dbReference type="InterPro" id="IPR001647">
    <property type="entry name" value="HTH_TetR"/>
</dbReference>
<dbReference type="GO" id="GO:0000976">
    <property type="term" value="F:transcription cis-regulatory region binding"/>
    <property type="evidence" value="ECO:0007669"/>
    <property type="project" value="TreeGrafter"/>
</dbReference>
<comment type="caution">
    <text evidence="6">The sequence shown here is derived from an EMBL/GenBank/DDBJ whole genome shotgun (WGS) entry which is preliminary data.</text>
</comment>
<evidence type="ECO:0000259" key="5">
    <source>
        <dbReference type="PROSITE" id="PS50977"/>
    </source>
</evidence>
<dbReference type="Pfam" id="PF14246">
    <property type="entry name" value="TetR_C_7"/>
    <property type="match status" value="1"/>
</dbReference>
<accession>A0A917NHJ9</accession>
<dbReference type="InterPro" id="IPR009057">
    <property type="entry name" value="Homeodomain-like_sf"/>
</dbReference>
<dbReference type="InterPro" id="IPR039536">
    <property type="entry name" value="TetR_C_Proteobacteria"/>
</dbReference>
<name>A0A917NHJ9_9PROT</name>
<dbReference type="PROSITE" id="PS50977">
    <property type="entry name" value="HTH_TETR_2"/>
    <property type="match status" value="1"/>
</dbReference>
<dbReference type="InterPro" id="IPR036271">
    <property type="entry name" value="Tet_transcr_reg_TetR-rel_C_sf"/>
</dbReference>
<dbReference type="PANTHER" id="PTHR30055">
    <property type="entry name" value="HTH-TYPE TRANSCRIPTIONAL REGULATOR RUTR"/>
    <property type="match status" value="1"/>
</dbReference>
<keyword evidence="1" id="KW-0805">Transcription regulation</keyword>
<evidence type="ECO:0000256" key="1">
    <source>
        <dbReference type="ARBA" id="ARBA00023015"/>
    </source>
</evidence>
<feature type="domain" description="HTH tetR-type" evidence="5">
    <location>
        <begin position="13"/>
        <end position="73"/>
    </location>
</feature>
<reference evidence="6" key="2">
    <citation type="submission" date="2020-09" db="EMBL/GenBank/DDBJ databases">
        <authorList>
            <person name="Sun Q."/>
            <person name="Zhou Y."/>
        </authorList>
    </citation>
    <scope>NUCLEOTIDE SEQUENCE</scope>
    <source>
        <strain evidence="6">CGMCC 1.3617</strain>
    </source>
</reference>
<dbReference type="FunFam" id="1.10.10.60:FF:000141">
    <property type="entry name" value="TetR family transcriptional regulator"/>
    <property type="match status" value="1"/>
</dbReference>
<dbReference type="Gene3D" id="1.10.10.60">
    <property type="entry name" value="Homeodomain-like"/>
    <property type="match status" value="1"/>
</dbReference>
<feature type="DNA-binding region" description="H-T-H motif" evidence="4">
    <location>
        <begin position="36"/>
        <end position="55"/>
    </location>
</feature>
<protein>
    <submittedName>
        <fullName evidence="6">TetR family transcriptional regulator</fullName>
    </submittedName>
</protein>
<dbReference type="PRINTS" id="PR00455">
    <property type="entry name" value="HTHTETR"/>
</dbReference>
<evidence type="ECO:0000313" key="6">
    <source>
        <dbReference type="EMBL" id="GGJ01179.1"/>
    </source>
</evidence>
<evidence type="ECO:0000256" key="2">
    <source>
        <dbReference type="ARBA" id="ARBA00023125"/>
    </source>
</evidence>
<proteinExistence type="predicted"/>
<keyword evidence="3" id="KW-0804">Transcription</keyword>
<dbReference type="SUPFAM" id="SSF46689">
    <property type="entry name" value="Homeodomain-like"/>
    <property type="match status" value="1"/>
</dbReference>
<reference evidence="6" key="1">
    <citation type="journal article" date="2014" name="Int. J. Syst. Evol. Microbiol.">
        <title>Complete genome sequence of Corynebacterium casei LMG S-19264T (=DSM 44701T), isolated from a smear-ripened cheese.</title>
        <authorList>
            <consortium name="US DOE Joint Genome Institute (JGI-PGF)"/>
            <person name="Walter F."/>
            <person name="Albersmeier A."/>
            <person name="Kalinowski J."/>
            <person name="Ruckert C."/>
        </authorList>
    </citation>
    <scope>NUCLEOTIDE SEQUENCE</scope>
    <source>
        <strain evidence="6">CGMCC 1.3617</strain>
    </source>
</reference>
<organism evidence="6 7">
    <name type="scientific">Neoroseomonas lacus</name>
    <dbReference type="NCBI Taxonomy" id="287609"/>
    <lineage>
        <taxon>Bacteria</taxon>
        <taxon>Pseudomonadati</taxon>
        <taxon>Pseudomonadota</taxon>
        <taxon>Alphaproteobacteria</taxon>
        <taxon>Acetobacterales</taxon>
        <taxon>Acetobacteraceae</taxon>
        <taxon>Neoroseomonas</taxon>
    </lineage>
</organism>
<dbReference type="InterPro" id="IPR050109">
    <property type="entry name" value="HTH-type_TetR-like_transc_reg"/>
</dbReference>
<dbReference type="Pfam" id="PF00440">
    <property type="entry name" value="TetR_N"/>
    <property type="match status" value="1"/>
</dbReference>
<sequence length="214" mass="22308">MDRMTAPLKPRQAAKRQAILAAAGRLFMAEGLSGTSMDAVAREADVSKATLYAHIASKDALFGAVVTERCDAMAREAVALAGHGTSLREGLARFGAATLRFLVSPGTLAIYRIVMAEGPRAPGIAATFYEAGPMAGRRALAAWLADEQRRGRLDPTVDADVAAVDFAGLLRGDVWLRAGLGLGVPDDAALRAAAEHAAAVFCRAYGTVQAARTA</sequence>
<keyword evidence="7" id="KW-1185">Reference proteome</keyword>
<evidence type="ECO:0000256" key="3">
    <source>
        <dbReference type="ARBA" id="ARBA00023163"/>
    </source>
</evidence>
<dbReference type="EMBL" id="BMKW01000001">
    <property type="protein sequence ID" value="GGJ01179.1"/>
    <property type="molecule type" value="Genomic_DNA"/>
</dbReference>
<dbReference type="SUPFAM" id="SSF48498">
    <property type="entry name" value="Tetracyclin repressor-like, C-terminal domain"/>
    <property type="match status" value="1"/>
</dbReference>
<evidence type="ECO:0000256" key="4">
    <source>
        <dbReference type="PROSITE-ProRule" id="PRU00335"/>
    </source>
</evidence>
<dbReference type="AlphaFoldDB" id="A0A917NHJ9"/>
<dbReference type="PANTHER" id="PTHR30055:SF146">
    <property type="entry name" value="HTH-TYPE TRANSCRIPTIONAL DUAL REGULATOR CECR"/>
    <property type="match status" value="1"/>
</dbReference>
<keyword evidence="2 4" id="KW-0238">DNA-binding</keyword>
<dbReference type="Proteomes" id="UP000661507">
    <property type="component" value="Unassembled WGS sequence"/>
</dbReference>
<dbReference type="Gene3D" id="1.10.357.10">
    <property type="entry name" value="Tetracycline Repressor, domain 2"/>
    <property type="match status" value="1"/>
</dbReference>
<dbReference type="GO" id="GO:0003700">
    <property type="term" value="F:DNA-binding transcription factor activity"/>
    <property type="evidence" value="ECO:0007669"/>
    <property type="project" value="TreeGrafter"/>
</dbReference>